<name>A0A426XK40_ENSVE</name>
<proteinExistence type="predicted"/>
<accession>A0A426XK40</accession>
<gene>
    <name evidence="2" type="ORF">B296_00048882</name>
</gene>
<dbReference type="EMBL" id="AMZH03019840">
    <property type="protein sequence ID" value="RRT39836.1"/>
    <property type="molecule type" value="Genomic_DNA"/>
</dbReference>
<protein>
    <submittedName>
        <fullName evidence="2">Uncharacterized protein</fullName>
    </submittedName>
</protein>
<evidence type="ECO:0000313" key="3">
    <source>
        <dbReference type="Proteomes" id="UP000287651"/>
    </source>
</evidence>
<dbReference type="AlphaFoldDB" id="A0A426XK40"/>
<sequence length="68" mass="7861">MSTINSLALLLAGRDFNKRGEHGREEDRSSSSHFAANRWKQMDQKKTPHPPVIHTHHRLPRLTCYIKG</sequence>
<feature type="region of interest" description="Disordered" evidence="1">
    <location>
        <begin position="15"/>
        <end position="56"/>
    </location>
</feature>
<feature type="compositionally biased region" description="Basic and acidic residues" evidence="1">
    <location>
        <begin position="15"/>
        <end position="30"/>
    </location>
</feature>
<dbReference type="Proteomes" id="UP000287651">
    <property type="component" value="Unassembled WGS sequence"/>
</dbReference>
<evidence type="ECO:0000256" key="1">
    <source>
        <dbReference type="SAM" id="MobiDB-lite"/>
    </source>
</evidence>
<comment type="caution">
    <text evidence="2">The sequence shown here is derived from an EMBL/GenBank/DDBJ whole genome shotgun (WGS) entry which is preliminary data.</text>
</comment>
<reference evidence="2 3" key="1">
    <citation type="journal article" date="2014" name="Agronomy (Basel)">
        <title>A Draft Genome Sequence for Ensete ventricosum, the Drought-Tolerant Tree Against Hunger.</title>
        <authorList>
            <person name="Harrison J."/>
            <person name="Moore K.A."/>
            <person name="Paszkiewicz K."/>
            <person name="Jones T."/>
            <person name="Grant M."/>
            <person name="Ambacheew D."/>
            <person name="Muzemil S."/>
            <person name="Studholme D.J."/>
        </authorList>
    </citation>
    <scope>NUCLEOTIDE SEQUENCE [LARGE SCALE GENOMIC DNA]</scope>
</reference>
<organism evidence="2 3">
    <name type="scientific">Ensete ventricosum</name>
    <name type="common">Abyssinian banana</name>
    <name type="synonym">Musa ensete</name>
    <dbReference type="NCBI Taxonomy" id="4639"/>
    <lineage>
        <taxon>Eukaryota</taxon>
        <taxon>Viridiplantae</taxon>
        <taxon>Streptophyta</taxon>
        <taxon>Embryophyta</taxon>
        <taxon>Tracheophyta</taxon>
        <taxon>Spermatophyta</taxon>
        <taxon>Magnoliopsida</taxon>
        <taxon>Liliopsida</taxon>
        <taxon>Zingiberales</taxon>
        <taxon>Musaceae</taxon>
        <taxon>Ensete</taxon>
    </lineage>
</organism>
<evidence type="ECO:0000313" key="2">
    <source>
        <dbReference type="EMBL" id="RRT39836.1"/>
    </source>
</evidence>